<feature type="transmembrane region" description="Helical" evidence="1">
    <location>
        <begin position="7"/>
        <end position="27"/>
    </location>
</feature>
<sequence length="79" mass="9010">MFRIIILMSFLITVVIFLGSQLFMFIYNKFGEMLVIMSNLYATKPTLLIVVILFSVALTLFAMNKAFTFKMHASCTGRS</sequence>
<dbReference type="Proteomes" id="UP000076661">
    <property type="component" value="Unassembled WGS sequence"/>
</dbReference>
<keyword evidence="1" id="KW-1133">Transmembrane helix</keyword>
<keyword evidence="1" id="KW-0812">Transmembrane</keyword>
<dbReference type="AlphaFoldDB" id="A0A161YNG8"/>
<evidence type="ECO:0000313" key="3">
    <source>
        <dbReference type="Proteomes" id="UP000076661"/>
    </source>
</evidence>
<gene>
    <name evidence="2" type="ORF">N478_03555</name>
</gene>
<name>A0A161YNG8_9GAMM</name>
<proteinExistence type="predicted"/>
<accession>A0A161YNG8</accession>
<evidence type="ECO:0000256" key="1">
    <source>
        <dbReference type="SAM" id="Phobius"/>
    </source>
</evidence>
<evidence type="ECO:0000313" key="2">
    <source>
        <dbReference type="EMBL" id="KZN63339.1"/>
    </source>
</evidence>
<dbReference type="EMBL" id="AUXX01000034">
    <property type="protein sequence ID" value="KZN63339.1"/>
    <property type="molecule type" value="Genomic_DNA"/>
</dbReference>
<reference evidence="2 3" key="1">
    <citation type="submission" date="2013-07" db="EMBL/GenBank/DDBJ databases">
        <title>Comparative Genomic and Metabolomic Analysis of Twelve Strains of Pseudoalteromonas luteoviolacea.</title>
        <authorList>
            <person name="Vynne N.G."/>
            <person name="Mansson M."/>
            <person name="Gram L."/>
        </authorList>
    </citation>
    <scope>NUCLEOTIDE SEQUENCE [LARGE SCALE GENOMIC DNA]</scope>
    <source>
        <strain evidence="2 3">S4060-1</strain>
    </source>
</reference>
<dbReference type="PATRIC" id="fig|1365257.3.peg.3746"/>
<comment type="caution">
    <text evidence="2">The sequence shown here is derived from an EMBL/GenBank/DDBJ whole genome shotgun (WGS) entry which is preliminary data.</text>
</comment>
<feature type="transmembrane region" description="Helical" evidence="1">
    <location>
        <begin position="47"/>
        <end position="64"/>
    </location>
</feature>
<organism evidence="2 3">
    <name type="scientific">Pseudoalteromonas luteoviolacea S4060-1</name>
    <dbReference type="NCBI Taxonomy" id="1365257"/>
    <lineage>
        <taxon>Bacteria</taxon>
        <taxon>Pseudomonadati</taxon>
        <taxon>Pseudomonadota</taxon>
        <taxon>Gammaproteobacteria</taxon>
        <taxon>Alteromonadales</taxon>
        <taxon>Pseudoalteromonadaceae</taxon>
        <taxon>Pseudoalteromonas</taxon>
    </lineage>
</organism>
<protein>
    <submittedName>
        <fullName evidence="2">Uncharacterized protein</fullName>
    </submittedName>
</protein>
<keyword evidence="1" id="KW-0472">Membrane</keyword>